<evidence type="ECO:0000256" key="1">
    <source>
        <dbReference type="SAM" id="Phobius"/>
    </source>
</evidence>
<gene>
    <name evidence="3" type="ORF">PXEA_LOCUS304</name>
</gene>
<feature type="signal peptide" evidence="2">
    <location>
        <begin position="1"/>
        <end position="25"/>
    </location>
</feature>
<organism evidence="3 4">
    <name type="scientific">Protopolystoma xenopodis</name>
    <dbReference type="NCBI Taxonomy" id="117903"/>
    <lineage>
        <taxon>Eukaryota</taxon>
        <taxon>Metazoa</taxon>
        <taxon>Spiralia</taxon>
        <taxon>Lophotrochozoa</taxon>
        <taxon>Platyhelminthes</taxon>
        <taxon>Monogenea</taxon>
        <taxon>Polyopisthocotylea</taxon>
        <taxon>Polystomatidea</taxon>
        <taxon>Polystomatidae</taxon>
        <taxon>Protopolystoma</taxon>
    </lineage>
</organism>
<proteinExistence type="predicted"/>
<comment type="caution">
    <text evidence="3">The sequence shown here is derived from an EMBL/GenBank/DDBJ whole genome shotgun (WGS) entry which is preliminary data.</text>
</comment>
<keyword evidence="1" id="KW-1133">Transmembrane helix</keyword>
<feature type="transmembrane region" description="Helical" evidence="1">
    <location>
        <begin position="111"/>
        <end position="130"/>
    </location>
</feature>
<keyword evidence="1" id="KW-0472">Membrane</keyword>
<evidence type="ECO:0000313" key="4">
    <source>
        <dbReference type="Proteomes" id="UP000784294"/>
    </source>
</evidence>
<name>A0A3S4ZTR5_9PLAT</name>
<evidence type="ECO:0000256" key="2">
    <source>
        <dbReference type="SAM" id="SignalP"/>
    </source>
</evidence>
<keyword evidence="1" id="KW-0812">Transmembrane</keyword>
<accession>A0A3S4ZTR5</accession>
<dbReference type="EMBL" id="CAAALY010000535">
    <property type="protein sequence ID" value="VEL06864.1"/>
    <property type="molecule type" value="Genomic_DNA"/>
</dbReference>
<reference evidence="3" key="1">
    <citation type="submission" date="2018-11" db="EMBL/GenBank/DDBJ databases">
        <authorList>
            <consortium name="Pathogen Informatics"/>
        </authorList>
    </citation>
    <scope>NUCLEOTIDE SEQUENCE</scope>
</reference>
<feature type="chain" id="PRO_5018659387" description="Transmembrane protein" evidence="2">
    <location>
        <begin position="26"/>
        <end position="237"/>
    </location>
</feature>
<evidence type="ECO:0000313" key="3">
    <source>
        <dbReference type="EMBL" id="VEL06864.1"/>
    </source>
</evidence>
<keyword evidence="4" id="KW-1185">Reference proteome</keyword>
<dbReference type="AlphaFoldDB" id="A0A3S4ZTR5"/>
<evidence type="ECO:0008006" key="5">
    <source>
        <dbReference type="Google" id="ProtNLM"/>
    </source>
</evidence>
<sequence length="237" mass="26534">MCLSNPALSLPLYLSSIFLLGCVLSSPIPSQLSAWTKWNRYTSGLFDFFIKDGYDLSDSVAMPQETLKKVPSATVTDTSIFSAVIPPSATAFKSIQSNSPSPILAEFRKRGILIFLLLFALLSGFSLFCLRSRSPWRHQNKREVANNCQVPSDAVLLLLSEKPPDSSVIRKPVKESYCSKVETITFETRQSSGTPRNVHREIHNTYCHPSPTLTLRQGNYLVQSSTEIQYMKQFEMG</sequence>
<keyword evidence="2" id="KW-0732">Signal</keyword>
<dbReference type="Proteomes" id="UP000784294">
    <property type="component" value="Unassembled WGS sequence"/>
</dbReference>
<protein>
    <recommendedName>
        <fullName evidence="5">Transmembrane protein</fullName>
    </recommendedName>
</protein>